<reference evidence="2" key="1">
    <citation type="journal article" date="2019" name="Int. J. Syst. Evol. Microbiol.">
        <title>The Global Catalogue of Microorganisms (GCM) 10K type strain sequencing project: providing services to taxonomists for standard genome sequencing and annotation.</title>
        <authorList>
            <consortium name="The Broad Institute Genomics Platform"/>
            <consortium name="The Broad Institute Genome Sequencing Center for Infectious Disease"/>
            <person name="Wu L."/>
            <person name="Ma J."/>
        </authorList>
    </citation>
    <scope>NUCLEOTIDE SEQUENCE [LARGE SCALE GENOMIC DNA]</scope>
    <source>
        <strain evidence="2">JCM 17440</strain>
    </source>
</reference>
<dbReference type="InterPro" id="IPR011990">
    <property type="entry name" value="TPR-like_helical_dom_sf"/>
</dbReference>
<dbReference type="RefSeq" id="WP_344888901.1">
    <property type="nucleotide sequence ID" value="NZ_BAABAS010000003.1"/>
</dbReference>
<sequence length="260" mass="28004">MRANFEDSYAGLPAAAARMFRLLSVPPGDDIDPATAAALADVPEPEARDLLETLAARGLAAGSGQGRFGLPGRVRAFARERADREESETDRDDALRRVLDHHLAGAGAPGTEGVVLLERERWAEAADALEESLHRAEHDDDPHAVLAARHDLARALTRTGDLDRAIDLLGALPDEFAALPDPDDDGRVRALEGLGEAYLRADRPVAAINFFGQALELVRKRGAADEQARMFVHIADAARVRGDRAAEGAALRRAAEIHER</sequence>
<organism evidence="1 2">
    <name type="scientific">Actinomadura meridiana</name>
    <dbReference type="NCBI Taxonomy" id="559626"/>
    <lineage>
        <taxon>Bacteria</taxon>
        <taxon>Bacillati</taxon>
        <taxon>Actinomycetota</taxon>
        <taxon>Actinomycetes</taxon>
        <taxon>Streptosporangiales</taxon>
        <taxon>Thermomonosporaceae</taxon>
        <taxon>Actinomadura</taxon>
    </lineage>
</organism>
<dbReference type="EMBL" id="BAABAS010000003">
    <property type="protein sequence ID" value="GAA4224770.1"/>
    <property type="molecule type" value="Genomic_DNA"/>
</dbReference>
<name>A0ABP8BSG3_9ACTN</name>
<accession>A0ABP8BSG3</accession>
<evidence type="ECO:0000313" key="2">
    <source>
        <dbReference type="Proteomes" id="UP001501710"/>
    </source>
</evidence>
<keyword evidence="2" id="KW-1185">Reference proteome</keyword>
<comment type="caution">
    <text evidence="1">The sequence shown here is derived from an EMBL/GenBank/DDBJ whole genome shotgun (WGS) entry which is preliminary data.</text>
</comment>
<proteinExistence type="predicted"/>
<gene>
    <name evidence="1" type="ORF">GCM10022254_05000</name>
</gene>
<dbReference type="Proteomes" id="UP001501710">
    <property type="component" value="Unassembled WGS sequence"/>
</dbReference>
<dbReference type="InterPro" id="IPR019734">
    <property type="entry name" value="TPR_rpt"/>
</dbReference>
<evidence type="ECO:0008006" key="3">
    <source>
        <dbReference type="Google" id="ProtNLM"/>
    </source>
</evidence>
<evidence type="ECO:0000313" key="1">
    <source>
        <dbReference type="EMBL" id="GAA4224770.1"/>
    </source>
</evidence>
<dbReference type="Gene3D" id="1.25.40.10">
    <property type="entry name" value="Tetratricopeptide repeat domain"/>
    <property type="match status" value="1"/>
</dbReference>
<dbReference type="Pfam" id="PF13176">
    <property type="entry name" value="TPR_7"/>
    <property type="match status" value="1"/>
</dbReference>
<dbReference type="SUPFAM" id="SSF48452">
    <property type="entry name" value="TPR-like"/>
    <property type="match status" value="1"/>
</dbReference>
<protein>
    <recommendedName>
        <fullName evidence="3">Tetratricopeptide repeat protein</fullName>
    </recommendedName>
</protein>